<protein>
    <submittedName>
        <fullName evidence="1">Gamma-glutamyltransferase</fullName>
    </submittedName>
    <submittedName>
        <fullName evidence="2">Gamma-glutamyltranspeptidase/glutathione hydrolase</fullName>
    </submittedName>
</protein>
<comment type="caution">
    <text evidence="1">The sequence shown here is derived from an EMBL/GenBank/DDBJ whole genome shotgun (WGS) entry which is preliminary data.</text>
</comment>
<dbReference type="Pfam" id="PF01019">
    <property type="entry name" value="G_glu_transpept"/>
    <property type="match status" value="1"/>
</dbReference>
<reference evidence="2 4" key="2">
    <citation type="submission" date="2019-03" db="EMBL/GenBank/DDBJ databases">
        <title>Genomic Encyclopedia of Archaeal and Bacterial Type Strains, Phase II (KMG-II): from individual species to whole genera.</title>
        <authorList>
            <person name="Goeker M."/>
        </authorList>
    </citation>
    <scope>NUCLEOTIDE SEQUENCE [LARGE SCALE GENOMIC DNA]</scope>
    <source>
        <strain evidence="2 4">DSM 15594</strain>
    </source>
</reference>
<name>A0A235CIS1_9GAMM</name>
<dbReference type="EMBL" id="SODO01000006">
    <property type="protein sequence ID" value="TDW59032.1"/>
    <property type="molecule type" value="Genomic_DNA"/>
</dbReference>
<dbReference type="InterPro" id="IPR043137">
    <property type="entry name" value="GGT_ssub_C"/>
</dbReference>
<sequence length="534" mass="57673">MHHDLLHYPHSSRRTITCGRRGMIATSQTLAAQVGLDILKQGGNAIDAAIATAATLTVVEPTSNGIGGDAFALIWTKSHLYGLNASGPSPQAMTMEAIRSRGHQEIPLHGWLPVTVPGAPAAWAALSRRFGRLPFKQLLIPAIDIARDGFAVTPTVQQLWQAAASRYRKDKGGLFRPWFDTFCPAGSPPDVGALWRSKGHAHTLQAIADSDARDFYEGDLAARMEQHALDQGGLLRRSDLASFQPEWVDPIHVNYRGYDIWELPPNGSGMIALMALNILKELEPAKDAAARLHQRIEATKLAYADGLHYLTEPGNMRVSPEQLLSPEYARARSHQIGTRAILPAPGQPAQGGTVYLATADEEGNMVSFIQSNFHGFGSGIVVPGTGISLQNRGSGFSLNPGHVNCLQPGKRPYHTIIPGFITHQGHAVGPFGMMGGYMQPQGHVQLITGMLDDGLNPQAVLDAPRWKWTSARHVEVEAGFPPQLLESLQQQGHKVTINADSLTFGRGQIILRDTTHGTLLAGTEPRADGTAAAW</sequence>
<proteinExistence type="predicted"/>
<dbReference type="Gene3D" id="1.10.246.230">
    <property type="match status" value="1"/>
</dbReference>
<accession>A0A235CIS1</accession>
<keyword evidence="4" id="KW-1185">Reference proteome</keyword>
<dbReference type="InterPro" id="IPR052896">
    <property type="entry name" value="GGT-like_enzyme"/>
</dbReference>
<gene>
    <name evidence="1" type="ORF">B6S09_09540</name>
    <name evidence="2" type="ORF">LY04_01859</name>
</gene>
<reference evidence="1 3" key="1">
    <citation type="submission" date="2017-08" db="EMBL/GenBank/DDBJ databases">
        <title>Draft Genome Sequence of the Marine Bacterium Oceanimonas baumannii ATCC 700832.</title>
        <authorList>
            <person name="Mcclelland W.D."/>
            <person name="Brennan M.A."/>
            <person name="Trachtenberg A.M."/>
            <person name="Maclea K.S."/>
        </authorList>
    </citation>
    <scope>NUCLEOTIDE SEQUENCE [LARGE SCALE GENOMIC DNA]</scope>
    <source>
        <strain evidence="1 3">ATCC 700832</strain>
    </source>
</reference>
<evidence type="ECO:0000313" key="1">
    <source>
        <dbReference type="EMBL" id="OYD24299.1"/>
    </source>
</evidence>
<dbReference type="PRINTS" id="PR01210">
    <property type="entry name" value="GGTRANSPTASE"/>
</dbReference>
<dbReference type="GO" id="GO:0016787">
    <property type="term" value="F:hydrolase activity"/>
    <property type="evidence" value="ECO:0007669"/>
    <property type="project" value="UniProtKB-KW"/>
</dbReference>
<dbReference type="RefSeq" id="WP_094278269.1">
    <property type="nucleotide sequence ID" value="NZ_NQJF01000007.1"/>
</dbReference>
<keyword evidence="1" id="KW-0808">Transferase</keyword>
<dbReference type="Proteomes" id="UP000295058">
    <property type="component" value="Unassembled WGS sequence"/>
</dbReference>
<evidence type="ECO:0000313" key="3">
    <source>
        <dbReference type="Proteomes" id="UP000243640"/>
    </source>
</evidence>
<dbReference type="InterPro" id="IPR029055">
    <property type="entry name" value="Ntn_hydrolases_N"/>
</dbReference>
<dbReference type="OrthoDB" id="5297205at2"/>
<dbReference type="EMBL" id="NQJF01000007">
    <property type="protein sequence ID" value="OYD24299.1"/>
    <property type="molecule type" value="Genomic_DNA"/>
</dbReference>
<dbReference type="Gene3D" id="3.60.20.40">
    <property type="match status" value="1"/>
</dbReference>
<dbReference type="PANTHER" id="PTHR43881:SF1">
    <property type="entry name" value="GAMMA-GLUTAMYLTRANSPEPTIDASE (AFU_ORTHOLOGUE AFUA_4G13580)"/>
    <property type="match status" value="1"/>
</dbReference>
<evidence type="ECO:0000313" key="2">
    <source>
        <dbReference type="EMBL" id="TDW59032.1"/>
    </source>
</evidence>
<dbReference type="SUPFAM" id="SSF56235">
    <property type="entry name" value="N-terminal nucleophile aminohydrolases (Ntn hydrolases)"/>
    <property type="match status" value="1"/>
</dbReference>
<evidence type="ECO:0000313" key="4">
    <source>
        <dbReference type="Proteomes" id="UP000295058"/>
    </source>
</evidence>
<dbReference type="AlphaFoldDB" id="A0A235CIS1"/>
<keyword evidence="2" id="KW-0378">Hydrolase</keyword>
<dbReference type="GO" id="GO:0016740">
    <property type="term" value="F:transferase activity"/>
    <property type="evidence" value="ECO:0007669"/>
    <property type="project" value="UniProtKB-KW"/>
</dbReference>
<dbReference type="Proteomes" id="UP000243640">
    <property type="component" value="Unassembled WGS sequence"/>
</dbReference>
<dbReference type="PANTHER" id="PTHR43881">
    <property type="entry name" value="GAMMA-GLUTAMYLTRANSPEPTIDASE (AFU_ORTHOLOGUE AFUA_4G13580)"/>
    <property type="match status" value="1"/>
</dbReference>
<organism evidence="1 3">
    <name type="scientific">Oceanimonas baumannii</name>
    <dbReference type="NCBI Taxonomy" id="129578"/>
    <lineage>
        <taxon>Bacteria</taxon>
        <taxon>Pseudomonadati</taxon>
        <taxon>Pseudomonadota</taxon>
        <taxon>Gammaproteobacteria</taxon>
        <taxon>Aeromonadales</taxon>
        <taxon>Aeromonadaceae</taxon>
        <taxon>Oceanimonas</taxon>
    </lineage>
</organism>